<dbReference type="EMBL" id="JAIRBT010000002">
    <property type="protein sequence ID" value="MBZ6064911.1"/>
    <property type="molecule type" value="Genomic_DNA"/>
</dbReference>
<dbReference type="Gene3D" id="3.40.190.10">
    <property type="entry name" value="Periplasmic binding protein-like II"/>
    <property type="match status" value="2"/>
</dbReference>
<name>A0ABS7V7J1_9GAMM</name>
<accession>A0ABS7V7J1</accession>
<dbReference type="Proteomes" id="UP000774958">
    <property type="component" value="Unassembled WGS sequence"/>
</dbReference>
<evidence type="ECO:0000313" key="2">
    <source>
        <dbReference type="EMBL" id="MBZ6064911.1"/>
    </source>
</evidence>
<reference evidence="2 3" key="1">
    <citation type="submission" date="2021-09" db="EMBL/GenBank/DDBJ databases">
        <title>Aeromonas schubertii isolated from Asian sea bass.</title>
        <authorList>
            <person name="Pinpimai K."/>
        </authorList>
    </citation>
    <scope>NUCLEOTIDE SEQUENCE [LARGE SCALE GENOMIC DNA]</scope>
    <source>
        <strain evidence="2 3">CHULA2021a</strain>
    </source>
</reference>
<dbReference type="Pfam" id="PF00497">
    <property type="entry name" value="SBP_bac_3"/>
    <property type="match status" value="1"/>
</dbReference>
<comment type="caution">
    <text evidence="2">The sequence shown here is derived from an EMBL/GenBank/DDBJ whole genome shotgun (WGS) entry which is preliminary data.</text>
</comment>
<gene>
    <name evidence="2" type="ORF">LA374_01575</name>
</gene>
<sequence>MRWLTGLGFFFACFAWGTVEVKVGGYPFAPFVEKRADGGWQGLTLDLIEALNAGQSDYHFLFVPTSSANRYEALQLGRFDMMLFEDVNWGWSSERIMISPPFLFDGERYIALNKPGRDQRLFDQIDKLRLIGVKGYHYGFADFEGDPAILQQRYDILLVKDNVSIIKALLLGRGDVGIITQAYLQRYLNQHPELRKQLLISHNWDQRYQLRALIHPASRVSLPILQHYLGELEQKGVLTKLWQAYGLSAVAVR</sequence>
<organism evidence="2 3">
    <name type="scientific">Aeromonas schubertii</name>
    <dbReference type="NCBI Taxonomy" id="652"/>
    <lineage>
        <taxon>Bacteria</taxon>
        <taxon>Pseudomonadati</taxon>
        <taxon>Pseudomonadota</taxon>
        <taxon>Gammaproteobacteria</taxon>
        <taxon>Aeromonadales</taxon>
        <taxon>Aeromonadaceae</taxon>
        <taxon>Aeromonas</taxon>
    </lineage>
</organism>
<dbReference type="SUPFAM" id="SSF53850">
    <property type="entry name" value="Periplasmic binding protein-like II"/>
    <property type="match status" value="1"/>
</dbReference>
<evidence type="ECO:0000259" key="1">
    <source>
        <dbReference type="SMART" id="SM00062"/>
    </source>
</evidence>
<protein>
    <submittedName>
        <fullName evidence="2">Transporter substrate-binding domain-containing protein</fullName>
    </submittedName>
</protein>
<evidence type="ECO:0000313" key="3">
    <source>
        <dbReference type="Proteomes" id="UP000774958"/>
    </source>
</evidence>
<proteinExistence type="predicted"/>
<dbReference type="RefSeq" id="WP_224161937.1">
    <property type="nucleotide sequence ID" value="NZ_JAIRBT010000002.1"/>
</dbReference>
<feature type="domain" description="Solute-binding protein family 3/N-terminal" evidence="1">
    <location>
        <begin position="20"/>
        <end position="249"/>
    </location>
</feature>
<keyword evidence="3" id="KW-1185">Reference proteome</keyword>
<dbReference type="InterPro" id="IPR001638">
    <property type="entry name" value="Solute-binding_3/MltF_N"/>
</dbReference>
<dbReference type="SMART" id="SM00062">
    <property type="entry name" value="PBPb"/>
    <property type="match status" value="1"/>
</dbReference>